<evidence type="ECO:0000313" key="2">
    <source>
        <dbReference type="Proteomes" id="UP001055879"/>
    </source>
</evidence>
<evidence type="ECO:0000313" key="1">
    <source>
        <dbReference type="EMBL" id="KAI3735419.1"/>
    </source>
</evidence>
<reference evidence="1 2" key="2">
    <citation type="journal article" date="2022" name="Mol. Ecol. Resour.">
        <title>The genomes of chicory, endive, great burdock and yacon provide insights into Asteraceae paleo-polyploidization history and plant inulin production.</title>
        <authorList>
            <person name="Fan W."/>
            <person name="Wang S."/>
            <person name="Wang H."/>
            <person name="Wang A."/>
            <person name="Jiang F."/>
            <person name="Liu H."/>
            <person name="Zhao H."/>
            <person name="Xu D."/>
            <person name="Zhang Y."/>
        </authorList>
    </citation>
    <scope>NUCLEOTIDE SEQUENCE [LARGE SCALE GENOMIC DNA]</scope>
    <source>
        <strain evidence="2">cv. Niubang</strain>
    </source>
</reference>
<dbReference type="Proteomes" id="UP001055879">
    <property type="component" value="Linkage Group LG04"/>
</dbReference>
<gene>
    <name evidence="1" type="ORF">L6452_14915</name>
</gene>
<sequence length="73" mass="7957">MFTEISSVGILLVNVLIKCLSFIPILLDSVVAHITCEHQSSFKSFPNSIIWGPASCLACARPKTTSEVVENFC</sequence>
<name>A0ACB9CM72_ARCLA</name>
<protein>
    <submittedName>
        <fullName evidence="1">Uncharacterized protein</fullName>
    </submittedName>
</protein>
<comment type="caution">
    <text evidence="1">The sequence shown here is derived from an EMBL/GenBank/DDBJ whole genome shotgun (WGS) entry which is preliminary data.</text>
</comment>
<organism evidence="1 2">
    <name type="scientific">Arctium lappa</name>
    <name type="common">Greater burdock</name>
    <name type="synonym">Lappa major</name>
    <dbReference type="NCBI Taxonomy" id="4217"/>
    <lineage>
        <taxon>Eukaryota</taxon>
        <taxon>Viridiplantae</taxon>
        <taxon>Streptophyta</taxon>
        <taxon>Embryophyta</taxon>
        <taxon>Tracheophyta</taxon>
        <taxon>Spermatophyta</taxon>
        <taxon>Magnoliopsida</taxon>
        <taxon>eudicotyledons</taxon>
        <taxon>Gunneridae</taxon>
        <taxon>Pentapetalae</taxon>
        <taxon>asterids</taxon>
        <taxon>campanulids</taxon>
        <taxon>Asterales</taxon>
        <taxon>Asteraceae</taxon>
        <taxon>Carduoideae</taxon>
        <taxon>Cardueae</taxon>
        <taxon>Arctiinae</taxon>
        <taxon>Arctium</taxon>
    </lineage>
</organism>
<accession>A0ACB9CM72</accession>
<reference evidence="2" key="1">
    <citation type="journal article" date="2022" name="Mol. Ecol. Resour.">
        <title>The genomes of chicory, endive, great burdock and yacon provide insights into Asteraceae palaeo-polyploidization history and plant inulin production.</title>
        <authorList>
            <person name="Fan W."/>
            <person name="Wang S."/>
            <person name="Wang H."/>
            <person name="Wang A."/>
            <person name="Jiang F."/>
            <person name="Liu H."/>
            <person name="Zhao H."/>
            <person name="Xu D."/>
            <person name="Zhang Y."/>
        </authorList>
    </citation>
    <scope>NUCLEOTIDE SEQUENCE [LARGE SCALE GENOMIC DNA]</scope>
    <source>
        <strain evidence="2">cv. Niubang</strain>
    </source>
</reference>
<dbReference type="EMBL" id="CM042050">
    <property type="protein sequence ID" value="KAI3735419.1"/>
    <property type="molecule type" value="Genomic_DNA"/>
</dbReference>
<keyword evidence="2" id="KW-1185">Reference proteome</keyword>
<proteinExistence type="predicted"/>